<feature type="transmembrane region" description="Helical" evidence="5">
    <location>
        <begin position="346"/>
        <end position="364"/>
    </location>
</feature>
<dbReference type="InterPro" id="IPR002645">
    <property type="entry name" value="STAS_dom"/>
</dbReference>
<proteinExistence type="predicted"/>
<feature type="transmembrane region" description="Helical" evidence="5">
    <location>
        <begin position="322"/>
        <end position="340"/>
    </location>
</feature>
<keyword evidence="8" id="KW-1185">Reference proteome</keyword>
<dbReference type="InterPro" id="IPR036513">
    <property type="entry name" value="STAS_dom_sf"/>
</dbReference>
<accession>A0A9E5JNW9</accession>
<dbReference type="OrthoDB" id="9771198at2"/>
<gene>
    <name evidence="7" type="ORF">FK219_002825</name>
</gene>
<protein>
    <submittedName>
        <fullName evidence="7">SulP family inorganic anion transporter</fullName>
    </submittedName>
</protein>
<evidence type="ECO:0000313" key="8">
    <source>
        <dbReference type="Proteomes" id="UP000818266"/>
    </source>
</evidence>
<evidence type="ECO:0000256" key="4">
    <source>
        <dbReference type="ARBA" id="ARBA00023136"/>
    </source>
</evidence>
<dbReference type="PROSITE" id="PS50801">
    <property type="entry name" value="STAS"/>
    <property type="match status" value="1"/>
</dbReference>
<dbReference type="Pfam" id="PF01740">
    <property type="entry name" value="STAS"/>
    <property type="match status" value="1"/>
</dbReference>
<dbReference type="EMBL" id="VIKT02000003">
    <property type="protein sequence ID" value="NHF62182.1"/>
    <property type="molecule type" value="Genomic_DNA"/>
</dbReference>
<evidence type="ECO:0000256" key="5">
    <source>
        <dbReference type="SAM" id="Phobius"/>
    </source>
</evidence>
<evidence type="ECO:0000259" key="6">
    <source>
        <dbReference type="PROSITE" id="PS50801"/>
    </source>
</evidence>
<comment type="subcellular location">
    <subcellularLocation>
        <location evidence="1">Membrane</location>
        <topology evidence="1">Multi-pass membrane protein</topology>
    </subcellularLocation>
</comment>
<feature type="domain" description="STAS" evidence="6">
    <location>
        <begin position="438"/>
        <end position="506"/>
    </location>
</feature>
<keyword evidence="4 5" id="KW-0472">Membrane</keyword>
<sequence>MTRSCHVLRARSAPDRRVTSVSLLSKIPFRQSQTLGALRSPRILTREVLAGLVVAIALIPEAIAFSIIAGVDPRVGLFSSFVMAVAIAFLGGRPAMITAATGAIALVIAPVAREYGTDYFIATVILGGLIQVVMAATGFAKIMRFIPRSVMVGFVNALAILIFTAQLPYLFDVPWQVYPLVAVGLLIMIGMPRLTTVVPAPLVAVVVVTVLVAWMSITVPTVGDQGDLPESLPELLWPDVPLNLETLGIIGPYAIALAVVGLLESLLTAKLVDDITDTPSGKTREAYGQGIANVLSGFFGGMGGCAMIGQTMINVKVSRARTRLSTFFAGVFLLVLVLALGDVVAAIPMAALVAVMVMVAFATFDWHSVQLGTLRRMPKSETSVMVTTVVAVVVTHNLAIGVGLGVVVAMALFARRVAHFATVERRIVDALDGTQSALYTVDGELFFASSNDLTTQFHYRDDPEYVVIDLSRSHIWDASTVASLDAITTKYERYGKSVEIIDMNDESSALHGRLAGHLGAGH</sequence>
<evidence type="ECO:0000256" key="1">
    <source>
        <dbReference type="ARBA" id="ARBA00004141"/>
    </source>
</evidence>
<feature type="transmembrane region" description="Helical" evidence="5">
    <location>
        <begin position="48"/>
        <end position="69"/>
    </location>
</feature>
<reference evidence="7 8" key="1">
    <citation type="submission" date="2020-03" db="EMBL/GenBank/DDBJ databases">
        <title>Chryseoglobus sp. isolated from a deep-sea seamount.</title>
        <authorList>
            <person name="Zhang D.-C."/>
        </authorList>
    </citation>
    <scope>NUCLEOTIDE SEQUENCE [LARGE SCALE GENOMIC DNA]</scope>
    <source>
        <strain evidence="7 8">KN1116</strain>
    </source>
</reference>
<dbReference type="PANTHER" id="PTHR43310">
    <property type="entry name" value="SULFATE TRANSPORTER YBAR-RELATED"/>
    <property type="match status" value="1"/>
</dbReference>
<keyword evidence="2 5" id="KW-0812">Transmembrane</keyword>
<evidence type="ECO:0000256" key="3">
    <source>
        <dbReference type="ARBA" id="ARBA00022989"/>
    </source>
</evidence>
<evidence type="ECO:0000256" key="2">
    <source>
        <dbReference type="ARBA" id="ARBA00022692"/>
    </source>
</evidence>
<organism evidence="7 8">
    <name type="scientific">Microcella pacifica</name>
    <dbReference type="NCBI Taxonomy" id="2591847"/>
    <lineage>
        <taxon>Bacteria</taxon>
        <taxon>Bacillati</taxon>
        <taxon>Actinomycetota</taxon>
        <taxon>Actinomycetes</taxon>
        <taxon>Micrococcales</taxon>
        <taxon>Microbacteriaceae</taxon>
        <taxon>Microcella</taxon>
    </lineage>
</organism>
<dbReference type="SUPFAM" id="SSF52091">
    <property type="entry name" value="SpoIIaa-like"/>
    <property type="match status" value="1"/>
</dbReference>
<comment type="caution">
    <text evidence="7">The sequence shown here is derived from an EMBL/GenBank/DDBJ whole genome shotgun (WGS) entry which is preliminary data.</text>
</comment>
<name>A0A9E5JNW9_9MICO</name>
<feature type="transmembrane region" description="Helical" evidence="5">
    <location>
        <begin position="119"/>
        <end position="140"/>
    </location>
</feature>
<dbReference type="GO" id="GO:0016020">
    <property type="term" value="C:membrane"/>
    <property type="evidence" value="ECO:0007669"/>
    <property type="project" value="UniProtKB-SubCell"/>
</dbReference>
<dbReference type="AlphaFoldDB" id="A0A9E5JNW9"/>
<dbReference type="RefSeq" id="WP_152582186.1">
    <property type="nucleotide sequence ID" value="NZ_VIKT02000003.1"/>
</dbReference>
<feature type="transmembrane region" description="Helical" evidence="5">
    <location>
        <begin position="202"/>
        <end position="222"/>
    </location>
</feature>
<feature type="transmembrane region" description="Helical" evidence="5">
    <location>
        <begin position="152"/>
        <end position="171"/>
    </location>
</feature>
<feature type="transmembrane region" description="Helical" evidence="5">
    <location>
        <begin position="75"/>
        <end position="91"/>
    </location>
</feature>
<dbReference type="InterPro" id="IPR011547">
    <property type="entry name" value="SLC26A/SulP_dom"/>
</dbReference>
<evidence type="ECO:0000313" key="7">
    <source>
        <dbReference type="EMBL" id="NHF62182.1"/>
    </source>
</evidence>
<dbReference type="Pfam" id="PF00916">
    <property type="entry name" value="Sulfate_transp"/>
    <property type="match status" value="2"/>
</dbReference>
<feature type="transmembrane region" description="Helical" evidence="5">
    <location>
        <begin position="96"/>
        <end position="113"/>
    </location>
</feature>
<feature type="transmembrane region" description="Helical" evidence="5">
    <location>
        <begin position="384"/>
        <end position="413"/>
    </location>
</feature>
<dbReference type="PANTHER" id="PTHR43310:SF1">
    <property type="entry name" value="SULFATE TRANSPORTER YBAR-RELATED"/>
    <property type="match status" value="1"/>
</dbReference>
<feature type="transmembrane region" description="Helical" evidence="5">
    <location>
        <begin position="177"/>
        <end position="195"/>
    </location>
</feature>
<feature type="transmembrane region" description="Helical" evidence="5">
    <location>
        <begin position="242"/>
        <end position="263"/>
    </location>
</feature>
<dbReference type="Proteomes" id="UP000818266">
    <property type="component" value="Unassembled WGS sequence"/>
</dbReference>
<keyword evidence="3 5" id="KW-1133">Transmembrane helix</keyword>
<dbReference type="Gene3D" id="3.30.750.24">
    <property type="entry name" value="STAS domain"/>
    <property type="match status" value="1"/>
</dbReference>
<dbReference type="InterPro" id="IPR052706">
    <property type="entry name" value="Membrane-Transporter-like"/>
</dbReference>
<dbReference type="CDD" id="cd07042">
    <property type="entry name" value="STAS_SulP_like_sulfate_transporter"/>
    <property type="match status" value="1"/>
</dbReference>